<sequence length="69" mass="7623">MSGPRLYTVAYEIQDREAFRAMLARIGIDSHVTADAIALDAAGMQQLRDWFADHGDTAQADAIQRTLSE</sequence>
<gene>
    <name evidence="1" type="ORF">PV383_19965</name>
</gene>
<organism evidence="1 2">
    <name type="scientific">Streptomyces caniscabiei</name>
    <dbReference type="NCBI Taxonomy" id="2746961"/>
    <lineage>
        <taxon>Bacteria</taxon>
        <taxon>Bacillati</taxon>
        <taxon>Actinomycetota</taxon>
        <taxon>Actinomycetes</taxon>
        <taxon>Kitasatosporales</taxon>
        <taxon>Streptomycetaceae</taxon>
        <taxon>Streptomyces</taxon>
    </lineage>
</organism>
<protein>
    <submittedName>
        <fullName evidence="1">Uncharacterized protein</fullName>
    </submittedName>
</protein>
<evidence type="ECO:0000313" key="2">
    <source>
        <dbReference type="Proteomes" id="UP001282474"/>
    </source>
</evidence>
<proteinExistence type="predicted"/>
<accession>A0ABU4MRP3</accession>
<dbReference type="EMBL" id="JARAWJ010000014">
    <property type="protein sequence ID" value="MDX3039437.1"/>
    <property type="molecule type" value="Genomic_DNA"/>
</dbReference>
<dbReference type="Proteomes" id="UP001282474">
    <property type="component" value="Unassembled WGS sequence"/>
</dbReference>
<reference evidence="1 2" key="1">
    <citation type="journal article" date="2023" name="Microb. Genom.">
        <title>Mesoterricola silvestris gen. nov., sp. nov., Mesoterricola sediminis sp. nov., Geothrix oryzae sp. nov., Geothrix edaphica sp. nov., Geothrix rubra sp. nov., and Geothrix limicola sp. nov., six novel members of Acidobacteriota isolated from soils.</title>
        <authorList>
            <person name="Weisberg A.J."/>
            <person name="Pearce E."/>
            <person name="Kramer C.G."/>
            <person name="Chang J.H."/>
            <person name="Clarke C.R."/>
        </authorList>
    </citation>
    <scope>NUCLEOTIDE SEQUENCE [LARGE SCALE GENOMIC DNA]</scope>
    <source>
        <strain evidence="1 2">NE20-4-1</strain>
    </source>
</reference>
<name>A0ABU4MRP3_9ACTN</name>
<evidence type="ECO:0000313" key="1">
    <source>
        <dbReference type="EMBL" id="MDX3039437.1"/>
    </source>
</evidence>
<comment type="caution">
    <text evidence="1">The sequence shown here is derived from an EMBL/GenBank/DDBJ whole genome shotgun (WGS) entry which is preliminary data.</text>
</comment>
<dbReference type="RefSeq" id="WP_319678047.1">
    <property type="nucleotide sequence ID" value="NZ_JARAWG010000013.1"/>
</dbReference>
<keyword evidence="2" id="KW-1185">Reference proteome</keyword>